<name>A0A836FRK9_9HYME</name>
<dbReference type="GO" id="GO:0005615">
    <property type="term" value="C:extracellular space"/>
    <property type="evidence" value="ECO:0007669"/>
    <property type="project" value="TreeGrafter"/>
</dbReference>
<evidence type="ECO:0000256" key="2">
    <source>
        <dbReference type="PROSITE-ProRule" id="PRU00497"/>
    </source>
</evidence>
<keyword evidence="1 2" id="KW-0193">Cuticle</keyword>
<comment type="caution">
    <text evidence="4">The sequence shown here is derived from an EMBL/GenBank/DDBJ whole genome shotgun (WGS) entry which is preliminary data.</text>
</comment>
<organism evidence="4 5">
    <name type="scientific">Acromyrmex heyeri</name>
    <dbReference type="NCBI Taxonomy" id="230685"/>
    <lineage>
        <taxon>Eukaryota</taxon>
        <taxon>Metazoa</taxon>
        <taxon>Ecdysozoa</taxon>
        <taxon>Arthropoda</taxon>
        <taxon>Hexapoda</taxon>
        <taxon>Insecta</taxon>
        <taxon>Pterygota</taxon>
        <taxon>Neoptera</taxon>
        <taxon>Endopterygota</taxon>
        <taxon>Hymenoptera</taxon>
        <taxon>Apocrita</taxon>
        <taxon>Aculeata</taxon>
        <taxon>Formicoidea</taxon>
        <taxon>Formicidae</taxon>
        <taxon>Myrmicinae</taxon>
        <taxon>Acromyrmex</taxon>
    </lineage>
</organism>
<protein>
    <submittedName>
        <fullName evidence="4">CU01 protein</fullName>
    </submittedName>
</protein>
<evidence type="ECO:0000313" key="4">
    <source>
        <dbReference type="EMBL" id="KAG5332391.1"/>
    </source>
</evidence>
<evidence type="ECO:0000256" key="3">
    <source>
        <dbReference type="SAM" id="MobiDB-lite"/>
    </source>
</evidence>
<feature type="region of interest" description="Disordered" evidence="3">
    <location>
        <begin position="176"/>
        <end position="195"/>
    </location>
</feature>
<dbReference type="InterPro" id="IPR031311">
    <property type="entry name" value="CHIT_BIND_RR_consensus"/>
</dbReference>
<dbReference type="PANTHER" id="PTHR12236">
    <property type="entry name" value="STRUCTURAL CONTITUENT OF CUTICLE"/>
    <property type="match status" value="1"/>
</dbReference>
<dbReference type="InterPro" id="IPR000618">
    <property type="entry name" value="Insect_cuticle"/>
</dbReference>
<evidence type="ECO:0000313" key="5">
    <source>
        <dbReference type="Proteomes" id="UP000670152"/>
    </source>
</evidence>
<keyword evidence="5" id="KW-1185">Reference proteome</keyword>
<feature type="non-terminal residue" evidence="4">
    <location>
        <position position="195"/>
    </location>
</feature>
<dbReference type="AlphaFoldDB" id="A0A836FRK9"/>
<dbReference type="PANTHER" id="PTHR12236:SF95">
    <property type="entry name" value="CUTICULAR PROTEIN 76BD, ISOFORM C-RELATED"/>
    <property type="match status" value="1"/>
</dbReference>
<dbReference type="OrthoDB" id="6510765at2759"/>
<proteinExistence type="predicted"/>
<dbReference type="GO" id="GO:0031012">
    <property type="term" value="C:extracellular matrix"/>
    <property type="evidence" value="ECO:0007669"/>
    <property type="project" value="TreeGrafter"/>
</dbReference>
<dbReference type="InterPro" id="IPR051217">
    <property type="entry name" value="Insect_Cuticle_Struc_Prot"/>
</dbReference>
<reference evidence="4 5" key="1">
    <citation type="submission" date="2020-02" db="EMBL/GenBank/DDBJ databases">
        <title>Relaxed selection underlies rapid genomic changes in the transitions from sociality to social parasitism in ants.</title>
        <authorList>
            <person name="Bi X."/>
        </authorList>
    </citation>
    <scope>NUCLEOTIDE SEQUENCE [LARGE SCALE GENOMIC DNA]</scope>
    <source>
        <strain evidence="4">BGI-DK2014b</strain>
        <tissue evidence="4">Whole body</tissue>
    </source>
</reference>
<dbReference type="Proteomes" id="UP000670152">
    <property type="component" value="Unassembled WGS sequence"/>
</dbReference>
<evidence type="ECO:0000256" key="1">
    <source>
        <dbReference type="ARBA" id="ARBA00022460"/>
    </source>
</evidence>
<dbReference type="PROSITE" id="PS00233">
    <property type="entry name" value="CHIT_BIND_RR_1"/>
    <property type="match status" value="1"/>
</dbReference>
<dbReference type="EMBL" id="JAANIB010005372">
    <property type="protein sequence ID" value="KAG5332391.1"/>
    <property type="molecule type" value="Genomic_DNA"/>
</dbReference>
<dbReference type="Pfam" id="PF00379">
    <property type="entry name" value="Chitin_bind_4"/>
    <property type="match status" value="1"/>
</dbReference>
<accession>A0A836FRK9</accession>
<dbReference type="PROSITE" id="PS51155">
    <property type="entry name" value="CHIT_BIND_RR_2"/>
    <property type="match status" value="1"/>
</dbReference>
<dbReference type="GO" id="GO:0042302">
    <property type="term" value="F:structural constituent of cuticle"/>
    <property type="evidence" value="ECO:0007669"/>
    <property type="project" value="UniProtKB-UniRule"/>
</dbReference>
<gene>
    <name evidence="4" type="primary">Ccp84ab</name>
    <name evidence="4" type="ORF">G6Z77_0015723</name>
</gene>
<sequence length="195" mass="22364">MSSIAEHPDRYARVAAQKKRTSPAIHFFALLPQRASSISPGLADARFSEHHELYNLINKINMFQLVLFISMFSTLLLIDAKPEGHAHSFQHFLGPVTGTEHEVSWNDDDGSHEDYVAQPHYAFSYGVEDYHTGDYHGQKEHRDGSDVFGEYIVKEPDGNIRTVKYRAGRDGFHAKVLNSHRNDREQDVDHHYDHH</sequence>
<feature type="compositionally biased region" description="Basic and acidic residues" evidence="3">
    <location>
        <begin position="180"/>
        <end position="195"/>
    </location>
</feature>
<feature type="non-terminal residue" evidence="4">
    <location>
        <position position="1"/>
    </location>
</feature>